<dbReference type="InterPro" id="IPR053142">
    <property type="entry name" value="PchR_regulatory_protein"/>
</dbReference>
<dbReference type="HOGENOM" id="CLU_1400997_0_0_5"/>
<dbReference type="STRING" id="342108.amb1138"/>
<dbReference type="PROSITE" id="PS00041">
    <property type="entry name" value="HTH_ARAC_FAMILY_1"/>
    <property type="match status" value="1"/>
</dbReference>
<dbReference type="Proteomes" id="UP000007058">
    <property type="component" value="Chromosome"/>
</dbReference>
<evidence type="ECO:0000256" key="3">
    <source>
        <dbReference type="ARBA" id="ARBA00023163"/>
    </source>
</evidence>
<dbReference type="InterPro" id="IPR020449">
    <property type="entry name" value="Tscrpt_reg_AraC-type_HTH"/>
</dbReference>
<gene>
    <name evidence="5" type="ordered locus">amb1138</name>
</gene>
<dbReference type="InterPro" id="IPR009057">
    <property type="entry name" value="Homeodomain-like_sf"/>
</dbReference>
<evidence type="ECO:0000256" key="1">
    <source>
        <dbReference type="ARBA" id="ARBA00023015"/>
    </source>
</evidence>
<dbReference type="PANTHER" id="PTHR47893:SF1">
    <property type="entry name" value="REGULATORY PROTEIN PCHR"/>
    <property type="match status" value="1"/>
</dbReference>
<evidence type="ECO:0000259" key="4">
    <source>
        <dbReference type="PROSITE" id="PS01124"/>
    </source>
</evidence>
<keyword evidence="3" id="KW-0804">Transcription</keyword>
<keyword evidence="6" id="KW-1185">Reference proteome</keyword>
<keyword evidence="2 5" id="KW-0238">DNA-binding</keyword>
<proteinExistence type="predicted"/>
<evidence type="ECO:0000256" key="2">
    <source>
        <dbReference type="ARBA" id="ARBA00023125"/>
    </source>
</evidence>
<dbReference type="Gene3D" id="1.10.10.60">
    <property type="entry name" value="Homeodomain-like"/>
    <property type="match status" value="2"/>
</dbReference>
<dbReference type="InterPro" id="IPR018062">
    <property type="entry name" value="HTH_AraC-typ_CS"/>
</dbReference>
<dbReference type="Pfam" id="PF12833">
    <property type="entry name" value="HTH_18"/>
    <property type="match status" value="1"/>
</dbReference>
<dbReference type="AlphaFoldDB" id="Q2W883"/>
<dbReference type="PRINTS" id="PR00032">
    <property type="entry name" value="HTHARAC"/>
</dbReference>
<dbReference type="PROSITE" id="PS01124">
    <property type="entry name" value="HTH_ARAC_FAMILY_2"/>
    <property type="match status" value="1"/>
</dbReference>
<dbReference type="GO" id="GO:0043565">
    <property type="term" value="F:sequence-specific DNA binding"/>
    <property type="evidence" value="ECO:0007669"/>
    <property type="project" value="InterPro"/>
</dbReference>
<keyword evidence="1" id="KW-0805">Transcription regulation</keyword>
<organism evidence="5 6">
    <name type="scientific">Paramagnetospirillum magneticum (strain ATCC 700264 / AMB-1)</name>
    <name type="common">Magnetospirillum magneticum</name>
    <dbReference type="NCBI Taxonomy" id="342108"/>
    <lineage>
        <taxon>Bacteria</taxon>
        <taxon>Pseudomonadati</taxon>
        <taxon>Pseudomonadota</taxon>
        <taxon>Alphaproteobacteria</taxon>
        <taxon>Rhodospirillales</taxon>
        <taxon>Magnetospirillaceae</taxon>
        <taxon>Paramagnetospirillum</taxon>
    </lineage>
</organism>
<feature type="domain" description="HTH araC/xylS-type" evidence="4">
    <location>
        <begin position="85"/>
        <end position="187"/>
    </location>
</feature>
<dbReference type="KEGG" id="mag:amb1138"/>
<evidence type="ECO:0000313" key="6">
    <source>
        <dbReference type="Proteomes" id="UP000007058"/>
    </source>
</evidence>
<reference evidence="5 6" key="1">
    <citation type="journal article" date="2005" name="DNA Res.">
        <title>Complete genome sequence of the facultative anaerobic magnetotactic bacterium Magnetospirillum sp. strain AMB-1.</title>
        <authorList>
            <person name="Matsunaga T."/>
            <person name="Okamura Y."/>
            <person name="Fukuda Y."/>
            <person name="Wahyudi A.T."/>
            <person name="Murase Y."/>
            <person name="Takeyama H."/>
        </authorList>
    </citation>
    <scope>NUCLEOTIDE SEQUENCE [LARGE SCALE GENOMIC DNA]</scope>
    <source>
        <strain evidence="6">ATCC 700264 / AMB-1</strain>
    </source>
</reference>
<dbReference type="EMBL" id="AP007255">
    <property type="protein sequence ID" value="BAE49942.1"/>
    <property type="molecule type" value="Genomic_DNA"/>
</dbReference>
<dbReference type="SUPFAM" id="SSF46689">
    <property type="entry name" value="Homeodomain-like"/>
    <property type="match status" value="2"/>
</dbReference>
<dbReference type="InterPro" id="IPR018060">
    <property type="entry name" value="HTH_AraC"/>
</dbReference>
<protein>
    <submittedName>
        <fullName evidence="5">AraC-type DNA-binding domain-containing protein</fullName>
    </submittedName>
</protein>
<dbReference type="GO" id="GO:0003700">
    <property type="term" value="F:DNA-binding transcription factor activity"/>
    <property type="evidence" value="ECO:0007669"/>
    <property type="project" value="InterPro"/>
</dbReference>
<accession>Q2W883</accession>
<dbReference type="SMART" id="SM00342">
    <property type="entry name" value="HTH_ARAC"/>
    <property type="match status" value="1"/>
</dbReference>
<dbReference type="PANTHER" id="PTHR47893">
    <property type="entry name" value="REGULATORY PROTEIN PCHR"/>
    <property type="match status" value="1"/>
</dbReference>
<sequence>MVARVSSARLRIMLGHGNDHGSSLNQLLRGGYGQIEIANSALVRRVAEDIARTPYRGAAFNLYVQSKVIELLVNEVSISEEGDDQRIAYAVRDMLLADPVSPPSMAEISRMMGVPPRKLNAQFRAIFGMTAFEWLVDWRLIRARDLVMDGGVTIKDIAFSLGYSHVPTFSAAFTRRFGVAPSRFKAMRAQEQLS</sequence>
<evidence type="ECO:0000313" key="5">
    <source>
        <dbReference type="EMBL" id="BAE49942.1"/>
    </source>
</evidence>
<name>Q2W883_PARM1</name>